<dbReference type="Proteomes" id="UP001433508">
    <property type="component" value="Unassembled WGS sequence"/>
</dbReference>
<evidence type="ECO:0000313" key="2">
    <source>
        <dbReference type="Proteomes" id="UP001433508"/>
    </source>
</evidence>
<name>A0ACC3TBL6_LIPKO</name>
<proteinExistence type="predicted"/>
<comment type="caution">
    <text evidence="1">The sequence shown here is derived from an EMBL/GenBank/DDBJ whole genome shotgun (WGS) entry which is preliminary data.</text>
</comment>
<organism evidence="1 2">
    <name type="scientific">Lipomyces kononenkoae</name>
    <name type="common">Yeast</name>
    <dbReference type="NCBI Taxonomy" id="34357"/>
    <lineage>
        <taxon>Eukaryota</taxon>
        <taxon>Fungi</taxon>
        <taxon>Dikarya</taxon>
        <taxon>Ascomycota</taxon>
        <taxon>Saccharomycotina</taxon>
        <taxon>Lipomycetes</taxon>
        <taxon>Lipomycetales</taxon>
        <taxon>Lipomycetaceae</taxon>
        <taxon>Lipomyces</taxon>
    </lineage>
</organism>
<keyword evidence="2" id="KW-1185">Reference proteome</keyword>
<sequence length="399" mass="41961">MARLGRKYSRLPRNPAGALHRATSASSLSATSAISMTSTPAHVGASASGESGAAGGPVPMSPPPSFRSVASYMPIQPDDPLARSFDMATGEEEDDDDGGEDDFFFRRSDSSNTGASSSSPKGRRSGKEAERLLPNENQDNNNTVAEDIEYPSESSSSQSSSLSTTTSSSSVASSSHPMHAPANSNDGVFANIMAKPESGEKPSEENLPSYEEAAADATPPYWETTILAPGMSSDEVFIDGLPVGNFFNFVWNMLISMSFQFVGFLLTYLLHTTHAAKNGSRAGLGITLIQYGFYLRSAPGEDTGVGSDANSAVVAAIAASDPNSYNVDAATGTSGSENSGSAAGSEWFAYFLMLLGWFILLKSIANFFRARRMEQVILRGPESSNNSNTGAAQSPENAV</sequence>
<dbReference type="EMBL" id="MU971336">
    <property type="protein sequence ID" value="KAK9241026.1"/>
    <property type="molecule type" value="Genomic_DNA"/>
</dbReference>
<protein>
    <submittedName>
        <fullName evidence="1">Uncharacterized protein</fullName>
    </submittedName>
</protein>
<evidence type="ECO:0000313" key="1">
    <source>
        <dbReference type="EMBL" id="KAK9241026.1"/>
    </source>
</evidence>
<reference evidence="2" key="1">
    <citation type="journal article" date="2024" name="Front. Bioeng. Biotechnol.">
        <title>Genome-scale model development and genomic sequencing of the oleaginous clade Lipomyces.</title>
        <authorList>
            <person name="Czajka J.J."/>
            <person name="Han Y."/>
            <person name="Kim J."/>
            <person name="Mondo S.J."/>
            <person name="Hofstad B.A."/>
            <person name="Robles A."/>
            <person name="Haridas S."/>
            <person name="Riley R."/>
            <person name="LaButti K."/>
            <person name="Pangilinan J."/>
            <person name="Andreopoulos W."/>
            <person name="Lipzen A."/>
            <person name="Yan J."/>
            <person name="Wang M."/>
            <person name="Ng V."/>
            <person name="Grigoriev I.V."/>
            <person name="Spatafora J.W."/>
            <person name="Magnuson J.K."/>
            <person name="Baker S.E."/>
            <person name="Pomraning K.R."/>
        </authorList>
    </citation>
    <scope>NUCLEOTIDE SEQUENCE [LARGE SCALE GENOMIC DNA]</scope>
    <source>
        <strain evidence="2">CBS 7786</strain>
    </source>
</reference>
<accession>A0ACC3TBL6</accession>
<gene>
    <name evidence="1" type="ORF">V1525DRAFT_335697</name>
</gene>